<dbReference type="PRINTS" id="PR00368">
    <property type="entry name" value="FADPNR"/>
</dbReference>
<dbReference type="PRINTS" id="PR00469">
    <property type="entry name" value="PNDRDTASEII"/>
</dbReference>
<comment type="catalytic activity">
    <reaction evidence="6">
        <text>2 reduced [2Fe-2S]-[ferredoxin] + NADP(+) + H(+) = 2 oxidized [2Fe-2S]-[ferredoxin] + NADPH</text>
        <dbReference type="Rhea" id="RHEA:20125"/>
        <dbReference type="Rhea" id="RHEA-COMP:10000"/>
        <dbReference type="Rhea" id="RHEA-COMP:10001"/>
        <dbReference type="ChEBI" id="CHEBI:15378"/>
        <dbReference type="ChEBI" id="CHEBI:33737"/>
        <dbReference type="ChEBI" id="CHEBI:33738"/>
        <dbReference type="ChEBI" id="CHEBI:57783"/>
        <dbReference type="ChEBI" id="CHEBI:58349"/>
        <dbReference type="EC" id="1.18.1.2"/>
    </reaction>
</comment>
<dbReference type="OrthoDB" id="9806179at2"/>
<dbReference type="KEGG" id="wei:EQG49_07680"/>
<protein>
    <recommendedName>
        <fullName evidence="6">Ferredoxin--NADP reductase</fullName>
        <shortName evidence="6">FNR</shortName>
        <shortName evidence="6">Fd-NADP(+) reductase</shortName>
        <ecNumber evidence="6">1.18.1.2</ecNumber>
    </recommendedName>
</protein>
<feature type="binding site" evidence="6">
    <location>
        <position position="119"/>
    </location>
    <ligand>
        <name>FAD</name>
        <dbReference type="ChEBI" id="CHEBI:57692"/>
    </ligand>
</feature>
<dbReference type="EC" id="1.18.1.2" evidence="6"/>
<dbReference type="InterPro" id="IPR036188">
    <property type="entry name" value="FAD/NAD-bd_sf"/>
</dbReference>
<feature type="binding site" evidence="6">
    <location>
        <position position="324"/>
    </location>
    <ligand>
        <name>FAD</name>
        <dbReference type="ChEBI" id="CHEBI:57692"/>
    </ligand>
</feature>
<evidence type="ECO:0000256" key="4">
    <source>
        <dbReference type="ARBA" id="ARBA00022857"/>
    </source>
</evidence>
<keyword evidence="3 6" id="KW-0274">FAD</keyword>
<evidence type="ECO:0000313" key="8">
    <source>
        <dbReference type="EMBL" id="QBO36348.1"/>
    </source>
</evidence>
<keyword evidence="9" id="KW-1185">Reference proteome</keyword>
<dbReference type="HAMAP" id="MF_01685">
    <property type="entry name" value="FENR2"/>
    <property type="match status" value="1"/>
</dbReference>
<proteinExistence type="inferred from homology"/>
<evidence type="ECO:0000256" key="5">
    <source>
        <dbReference type="ARBA" id="ARBA00023002"/>
    </source>
</evidence>
<dbReference type="AlphaFoldDB" id="A0A4P6YU99"/>
<comment type="cofactor">
    <cofactor evidence="6">
        <name>FAD</name>
        <dbReference type="ChEBI" id="CHEBI:57692"/>
    </cofactor>
    <text evidence="6">Binds 1 FAD per subunit.</text>
</comment>
<comment type="similarity">
    <text evidence="6">Belongs to the ferredoxin--NADP reductase type 2 family.</text>
</comment>
<dbReference type="InterPro" id="IPR023753">
    <property type="entry name" value="FAD/NAD-binding_dom"/>
</dbReference>
<feature type="binding site" evidence="6">
    <location>
        <position position="46"/>
    </location>
    <ligand>
        <name>FAD</name>
        <dbReference type="ChEBI" id="CHEBI:57692"/>
    </ligand>
</feature>
<keyword evidence="5 6" id="KW-0560">Oxidoreductase</keyword>
<dbReference type="GO" id="GO:0050661">
    <property type="term" value="F:NADP binding"/>
    <property type="evidence" value="ECO:0007669"/>
    <property type="project" value="UniProtKB-UniRule"/>
</dbReference>
<dbReference type="PANTHER" id="PTHR48105">
    <property type="entry name" value="THIOREDOXIN REDUCTASE 1-RELATED-RELATED"/>
    <property type="match status" value="1"/>
</dbReference>
<dbReference type="Pfam" id="PF07992">
    <property type="entry name" value="Pyr_redox_2"/>
    <property type="match status" value="1"/>
</dbReference>
<feature type="domain" description="FAD/NAD(P)-binding" evidence="7">
    <location>
        <begin position="4"/>
        <end position="307"/>
    </location>
</feature>
<dbReference type="GO" id="GO:0004324">
    <property type="term" value="F:ferredoxin-NADP+ reductase activity"/>
    <property type="evidence" value="ECO:0007669"/>
    <property type="project" value="UniProtKB-UniRule"/>
</dbReference>
<sequence>MEEYDLTIIGGGPVGVFATFYAGLRDVKVQLIESLAELGGQVKALYPEKNILDVAGYMNVKGKDLVVDLEKQLGQFEPDVKTDTMVTDVVADETGFVITTNHATTHTKAVIVATGKGKFEPRKLPLDGIANLEGQNIHYFLGDLSKFAGKRVLVAGGGDSAVDTALLLTENASEVHIMHRRDQFRALEHSVHQMEISSIIKDTPYMVHEIKKLADGTLNVSLKKMKTDEIKVVNVDEIVVSYGFISENKIIQGWNIQPELSEKQNMLVNSEMMTSIDGVYAIGDANDYAGKADLIATGFGEAPVAVNAAISQIYPERGGALHSSSLTIENGEVKH</sequence>
<organism evidence="8 9">
    <name type="scientific">Periweissella cryptocerci</name>
    <dbReference type="NCBI Taxonomy" id="2506420"/>
    <lineage>
        <taxon>Bacteria</taxon>
        <taxon>Bacillati</taxon>
        <taxon>Bacillota</taxon>
        <taxon>Bacilli</taxon>
        <taxon>Lactobacillales</taxon>
        <taxon>Lactobacillaceae</taxon>
        <taxon>Periweissella</taxon>
    </lineage>
</organism>
<comment type="subunit">
    <text evidence="1 6">Homodimer.</text>
</comment>
<comment type="caution">
    <text evidence="6">Lacks conserved residue(s) required for the propagation of feature annotation.</text>
</comment>
<evidence type="ECO:0000256" key="1">
    <source>
        <dbReference type="ARBA" id="ARBA00011738"/>
    </source>
</evidence>
<feature type="binding site" evidence="6">
    <location>
        <position position="41"/>
    </location>
    <ligand>
        <name>FAD</name>
        <dbReference type="ChEBI" id="CHEBI:57692"/>
    </ligand>
</feature>
<evidence type="ECO:0000256" key="6">
    <source>
        <dbReference type="HAMAP-Rule" id="MF_01685"/>
    </source>
</evidence>
<accession>A0A4P6YU99</accession>
<evidence type="ECO:0000259" key="7">
    <source>
        <dbReference type="Pfam" id="PF07992"/>
    </source>
</evidence>
<dbReference type="InterPro" id="IPR022890">
    <property type="entry name" value="Fd--NADP_Rdtase_type_2"/>
</dbReference>
<feature type="binding site" evidence="6">
    <location>
        <position position="86"/>
    </location>
    <ligand>
        <name>FAD</name>
        <dbReference type="ChEBI" id="CHEBI:57692"/>
    </ligand>
</feature>
<name>A0A4P6YU99_9LACO</name>
<keyword evidence="2 6" id="KW-0285">Flavoprotein</keyword>
<dbReference type="InterPro" id="IPR050097">
    <property type="entry name" value="Ferredoxin-NADP_redctase_2"/>
</dbReference>
<reference evidence="9" key="1">
    <citation type="submission" date="2019-03" db="EMBL/GenBank/DDBJ databases">
        <title>Weissella sp. 26KH-42 Genome sequencing.</title>
        <authorList>
            <person name="Heo J."/>
            <person name="Kim S.-J."/>
            <person name="Kim J.-S."/>
            <person name="Hong S.-B."/>
            <person name="Kwon S.-W."/>
        </authorList>
    </citation>
    <scope>NUCLEOTIDE SEQUENCE [LARGE SCALE GENOMIC DNA]</scope>
    <source>
        <strain evidence="9">26KH-42</strain>
    </source>
</reference>
<gene>
    <name evidence="8" type="ORF">EQG49_07680</name>
</gene>
<evidence type="ECO:0000256" key="2">
    <source>
        <dbReference type="ARBA" id="ARBA00022630"/>
    </source>
</evidence>
<feature type="binding site" evidence="6">
    <location>
        <position position="33"/>
    </location>
    <ligand>
        <name>FAD</name>
        <dbReference type="ChEBI" id="CHEBI:57692"/>
    </ligand>
</feature>
<dbReference type="Proteomes" id="UP000292886">
    <property type="component" value="Chromosome"/>
</dbReference>
<dbReference type="RefSeq" id="WP_133363425.1">
    <property type="nucleotide sequence ID" value="NZ_CP037940.1"/>
</dbReference>
<feature type="binding site" evidence="6">
    <location>
        <position position="284"/>
    </location>
    <ligand>
        <name>FAD</name>
        <dbReference type="ChEBI" id="CHEBI:57692"/>
    </ligand>
</feature>
<dbReference type="GO" id="GO:0050660">
    <property type="term" value="F:flavin adenine dinucleotide binding"/>
    <property type="evidence" value="ECO:0007669"/>
    <property type="project" value="UniProtKB-UniRule"/>
</dbReference>
<evidence type="ECO:0000313" key="9">
    <source>
        <dbReference type="Proteomes" id="UP000292886"/>
    </source>
</evidence>
<dbReference type="SUPFAM" id="SSF51905">
    <property type="entry name" value="FAD/NAD(P)-binding domain"/>
    <property type="match status" value="1"/>
</dbReference>
<evidence type="ECO:0000256" key="3">
    <source>
        <dbReference type="ARBA" id="ARBA00022827"/>
    </source>
</evidence>
<dbReference type="EMBL" id="CP037940">
    <property type="protein sequence ID" value="QBO36348.1"/>
    <property type="molecule type" value="Genomic_DNA"/>
</dbReference>
<dbReference type="Gene3D" id="3.50.50.60">
    <property type="entry name" value="FAD/NAD(P)-binding domain"/>
    <property type="match status" value="2"/>
</dbReference>
<keyword evidence="4 6" id="KW-0521">NADP</keyword>